<dbReference type="InterPro" id="IPR018499">
    <property type="entry name" value="Tetraspanin/Peripherin"/>
</dbReference>
<dbReference type="GO" id="GO:0009506">
    <property type="term" value="C:plasmodesma"/>
    <property type="evidence" value="ECO:0000318"/>
    <property type="project" value="GO_Central"/>
</dbReference>
<feature type="transmembrane region" description="Helical" evidence="6">
    <location>
        <begin position="240"/>
        <end position="262"/>
    </location>
</feature>
<evidence type="ECO:0000313" key="7">
    <source>
        <dbReference type="EMBL" id="EFJ28015.1"/>
    </source>
</evidence>
<feature type="transmembrane region" description="Helical" evidence="6">
    <location>
        <begin position="6"/>
        <end position="27"/>
    </location>
</feature>
<reference evidence="7 8" key="1">
    <citation type="journal article" date="2011" name="Science">
        <title>The Selaginella genome identifies genetic changes associated with the evolution of vascular plants.</title>
        <authorList>
            <person name="Banks J.A."/>
            <person name="Nishiyama T."/>
            <person name="Hasebe M."/>
            <person name="Bowman J.L."/>
            <person name="Gribskov M."/>
            <person name="dePamphilis C."/>
            <person name="Albert V.A."/>
            <person name="Aono N."/>
            <person name="Aoyama T."/>
            <person name="Ambrose B.A."/>
            <person name="Ashton N.W."/>
            <person name="Axtell M.J."/>
            <person name="Barker E."/>
            <person name="Barker M.S."/>
            <person name="Bennetzen J.L."/>
            <person name="Bonawitz N.D."/>
            <person name="Chapple C."/>
            <person name="Cheng C."/>
            <person name="Correa L.G."/>
            <person name="Dacre M."/>
            <person name="DeBarry J."/>
            <person name="Dreyer I."/>
            <person name="Elias M."/>
            <person name="Engstrom E.M."/>
            <person name="Estelle M."/>
            <person name="Feng L."/>
            <person name="Finet C."/>
            <person name="Floyd S.K."/>
            <person name="Frommer W.B."/>
            <person name="Fujita T."/>
            <person name="Gramzow L."/>
            <person name="Gutensohn M."/>
            <person name="Harholt J."/>
            <person name="Hattori M."/>
            <person name="Heyl A."/>
            <person name="Hirai T."/>
            <person name="Hiwatashi Y."/>
            <person name="Ishikawa M."/>
            <person name="Iwata M."/>
            <person name="Karol K.G."/>
            <person name="Koehler B."/>
            <person name="Kolukisaoglu U."/>
            <person name="Kubo M."/>
            <person name="Kurata T."/>
            <person name="Lalonde S."/>
            <person name="Li K."/>
            <person name="Li Y."/>
            <person name="Litt A."/>
            <person name="Lyons E."/>
            <person name="Manning G."/>
            <person name="Maruyama T."/>
            <person name="Michael T.P."/>
            <person name="Mikami K."/>
            <person name="Miyazaki S."/>
            <person name="Morinaga S."/>
            <person name="Murata T."/>
            <person name="Mueller-Roeber B."/>
            <person name="Nelson D.R."/>
            <person name="Obara M."/>
            <person name="Oguri Y."/>
            <person name="Olmstead R.G."/>
            <person name="Onodera N."/>
            <person name="Petersen B.L."/>
            <person name="Pils B."/>
            <person name="Prigge M."/>
            <person name="Rensing S.A."/>
            <person name="Riano-Pachon D.M."/>
            <person name="Roberts A.W."/>
            <person name="Sato Y."/>
            <person name="Scheller H.V."/>
            <person name="Schulz B."/>
            <person name="Schulz C."/>
            <person name="Shakirov E.V."/>
            <person name="Shibagaki N."/>
            <person name="Shinohara N."/>
            <person name="Shippen D.E."/>
            <person name="Soerensen I."/>
            <person name="Sotooka R."/>
            <person name="Sugimoto N."/>
            <person name="Sugita M."/>
            <person name="Sumikawa N."/>
            <person name="Tanurdzic M."/>
            <person name="Theissen G."/>
            <person name="Ulvskov P."/>
            <person name="Wakazuki S."/>
            <person name="Weng J.K."/>
            <person name="Willats W.W."/>
            <person name="Wipf D."/>
            <person name="Wolf P.G."/>
            <person name="Yang L."/>
            <person name="Zimmer A.D."/>
            <person name="Zhu Q."/>
            <person name="Mitros T."/>
            <person name="Hellsten U."/>
            <person name="Loque D."/>
            <person name="Otillar R."/>
            <person name="Salamov A."/>
            <person name="Schmutz J."/>
            <person name="Shapiro H."/>
            <person name="Lindquist E."/>
            <person name="Lucas S."/>
            <person name="Rokhsar D."/>
            <person name="Grigoriev I.V."/>
        </authorList>
    </citation>
    <scope>NUCLEOTIDE SEQUENCE [LARGE SCALE GENOMIC DNA]</scope>
</reference>
<evidence type="ECO:0000313" key="8">
    <source>
        <dbReference type="Proteomes" id="UP000001514"/>
    </source>
</evidence>
<dbReference type="PANTHER" id="PTHR32191">
    <property type="entry name" value="TETRASPANIN-8-RELATED"/>
    <property type="match status" value="1"/>
</dbReference>
<keyword evidence="5 6" id="KW-0472">Membrane</keyword>
<evidence type="ECO:0000256" key="4">
    <source>
        <dbReference type="ARBA" id="ARBA00022989"/>
    </source>
</evidence>
<dbReference type="InParanoid" id="D8RI11"/>
<keyword evidence="8" id="KW-1185">Reference proteome</keyword>
<dbReference type="AlphaFoldDB" id="D8RI11"/>
<accession>D8RI11</accession>
<organism evidence="8">
    <name type="scientific">Selaginella moellendorffii</name>
    <name type="common">Spikemoss</name>
    <dbReference type="NCBI Taxonomy" id="88036"/>
    <lineage>
        <taxon>Eukaryota</taxon>
        <taxon>Viridiplantae</taxon>
        <taxon>Streptophyta</taxon>
        <taxon>Embryophyta</taxon>
        <taxon>Tracheophyta</taxon>
        <taxon>Lycopodiopsida</taxon>
        <taxon>Selaginellales</taxon>
        <taxon>Selaginellaceae</taxon>
        <taxon>Selaginella</taxon>
    </lineage>
</organism>
<comment type="similarity">
    <text evidence="2">Belongs to the tetraspanin (TM4SF) family.</text>
</comment>
<dbReference type="Pfam" id="PF00335">
    <property type="entry name" value="Tetraspanin"/>
    <property type="match status" value="1"/>
</dbReference>
<keyword evidence="4 6" id="KW-1133">Transmembrane helix</keyword>
<evidence type="ECO:0000256" key="3">
    <source>
        <dbReference type="ARBA" id="ARBA00022692"/>
    </source>
</evidence>
<protein>
    <recommendedName>
        <fullName evidence="9">Tetraspanin family protein</fullName>
    </recommendedName>
</protein>
<dbReference type="GO" id="GO:0005886">
    <property type="term" value="C:plasma membrane"/>
    <property type="evidence" value="ECO:0000318"/>
    <property type="project" value="GO_Central"/>
</dbReference>
<dbReference type="InterPro" id="IPR044991">
    <property type="entry name" value="TET_plant"/>
</dbReference>
<evidence type="ECO:0000256" key="5">
    <source>
        <dbReference type="ARBA" id="ARBA00023136"/>
    </source>
</evidence>
<name>D8RI11_SELML</name>
<dbReference type="eggNOG" id="ENOG502QQQH">
    <property type="taxonomic scope" value="Eukaryota"/>
</dbReference>
<dbReference type="PRINTS" id="PR00259">
    <property type="entry name" value="TMFOUR"/>
</dbReference>
<dbReference type="KEGG" id="smo:SELMODRAFT_231660"/>
<evidence type="ECO:0008006" key="9">
    <source>
        <dbReference type="Google" id="ProtNLM"/>
    </source>
</evidence>
<sequence>MSNMAMAAFSGITLLCGIVVLGTGIWLSTKHSTDCVRFLEWPIIVLGVAITLISLAGIAGALTMNGALLAFYTIFMLMAILTLMAFVLFAFVVTSGQNGHGLVGKVYKEFEFNDYSDWLRNRVEDRRSWSLITLCLRDAKTCDDMAESYNTLDKFNMADLSAVSFFQERSMDYSCCDQSGCCKPPFACNYQWRNATNWFHPLTPDANPDCRRWNNDDLCFNCDSCKAGLLQQVKSRWRTVAIIDVVVLAILILAYALALSAFRGAKAR</sequence>
<feature type="transmembrane region" description="Helical" evidence="6">
    <location>
        <begin position="39"/>
        <end position="63"/>
    </location>
</feature>
<comment type="subcellular location">
    <subcellularLocation>
        <location evidence="1">Membrane</location>
        <topology evidence="1">Multi-pass membrane protein</topology>
    </subcellularLocation>
</comment>
<dbReference type="Proteomes" id="UP000001514">
    <property type="component" value="Unassembled WGS sequence"/>
</dbReference>
<feature type="transmembrane region" description="Helical" evidence="6">
    <location>
        <begin position="69"/>
        <end position="93"/>
    </location>
</feature>
<dbReference type="EMBL" id="GL377580">
    <property type="protein sequence ID" value="EFJ28015.1"/>
    <property type="molecule type" value="Genomic_DNA"/>
</dbReference>
<evidence type="ECO:0000256" key="1">
    <source>
        <dbReference type="ARBA" id="ARBA00004141"/>
    </source>
</evidence>
<evidence type="ECO:0000256" key="2">
    <source>
        <dbReference type="ARBA" id="ARBA00006840"/>
    </source>
</evidence>
<gene>
    <name evidence="7" type="ORF">SELMODRAFT_231660</name>
</gene>
<keyword evidence="3 6" id="KW-0812">Transmembrane</keyword>
<dbReference type="OMA" id="ADCTRWS"/>
<evidence type="ECO:0000256" key="6">
    <source>
        <dbReference type="SAM" id="Phobius"/>
    </source>
</evidence>
<dbReference type="HOGENOM" id="CLU_066970_0_0_1"/>
<proteinExistence type="inferred from homology"/>
<dbReference type="GO" id="GO:0009734">
    <property type="term" value="P:auxin-activated signaling pathway"/>
    <property type="evidence" value="ECO:0007669"/>
    <property type="project" value="InterPro"/>
</dbReference>
<dbReference type="Gramene" id="EFJ28015">
    <property type="protein sequence ID" value="EFJ28015"/>
    <property type="gene ID" value="SELMODRAFT_231660"/>
</dbReference>